<dbReference type="AlphaFoldDB" id="A0A940SYB1"/>
<dbReference type="SUPFAM" id="SSF53041">
    <property type="entry name" value="Resolvase-like"/>
    <property type="match status" value="1"/>
</dbReference>
<evidence type="ECO:0000313" key="3">
    <source>
        <dbReference type="Proteomes" id="UP000674938"/>
    </source>
</evidence>
<protein>
    <submittedName>
        <fullName evidence="2">Recombinase family protein</fullName>
    </submittedName>
</protein>
<dbReference type="Gene3D" id="3.40.50.1390">
    <property type="entry name" value="Resolvase, N-terminal catalytic domain"/>
    <property type="match status" value="1"/>
</dbReference>
<dbReference type="GO" id="GO:0003677">
    <property type="term" value="F:DNA binding"/>
    <property type="evidence" value="ECO:0007669"/>
    <property type="project" value="InterPro"/>
</dbReference>
<feature type="domain" description="Resolvase/invertase-type recombinase catalytic" evidence="1">
    <location>
        <begin position="3"/>
        <end position="132"/>
    </location>
</feature>
<dbReference type="GO" id="GO:0000150">
    <property type="term" value="F:DNA strand exchange activity"/>
    <property type="evidence" value="ECO:0007669"/>
    <property type="project" value="InterPro"/>
</dbReference>
<name>A0A940SYB1_9ENTE</name>
<reference evidence="2" key="1">
    <citation type="submission" date="2020-12" db="EMBL/GenBank/DDBJ databases">
        <title>Vagococcus allomyrinae sp. nov. and Enterococcus lavae sp. nov., isolated from the larvae of Allomyrina dichotoma.</title>
        <authorList>
            <person name="Lee S.D."/>
        </authorList>
    </citation>
    <scope>NUCLEOTIDE SEQUENCE</scope>
    <source>
        <strain evidence="2">BWB3-3</strain>
    </source>
</reference>
<proteinExistence type="predicted"/>
<organism evidence="2 3">
    <name type="scientific">Vagococcus allomyrinae</name>
    <dbReference type="NCBI Taxonomy" id="2794353"/>
    <lineage>
        <taxon>Bacteria</taxon>
        <taxon>Bacillati</taxon>
        <taxon>Bacillota</taxon>
        <taxon>Bacilli</taxon>
        <taxon>Lactobacillales</taxon>
        <taxon>Enterococcaceae</taxon>
        <taxon>Vagococcus</taxon>
    </lineage>
</organism>
<evidence type="ECO:0000313" key="2">
    <source>
        <dbReference type="EMBL" id="MBP1044261.1"/>
    </source>
</evidence>
<comment type="caution">
    <text evidence="2">The sequence shown here is derived from an EMBL/GenBank/DDBJ whole genome shotgun (WGS) entry which is preliminary data.</text>
</comment>
<dbReference type="EMBL" id="JAEEGA010000024">
    <property type="protein sequence ID" value="MBP1044261.1"/>
    <property type="molecule type" value="Genomic_DNA"/>
</dbReference>
<dbReference type="Proteomes" id="UP000674938">
    <property type="component" value="Unassembled WGS sequence"/>
</dbReference>
<gene>
    <name evidence="2" type="ORF">I6N95_24950</name>
</gene>
<dbReference type="SMART" id="SM00857">
    <property type="entry name" value="Resolvase"/>
    <property type="match status" value="1"/>
</dbReference>
<dbReference type="RefSeq" id="WP_209532596.1">
    <property type="nucleotide sequence ID" value="NZ_JAEEGA010000024.1"/>
</dbReference>
<keyword evidence="3" id="KW-1185">Reference proteome</keyword>
<sequence>MSVYGYIRETFTSDVNRCLSLLKSVPCDNIFVEREISTEDSKIEKMISVLSPGDTMVVTSLSSFGFNMNQMNVILNQLESKNIRLLVLKEKIDTLEVPQFFMIYQLVVKSNQEQRRAKQLIAIEKQRASGKTIGRPRLSEEVVLKIFDLHNQKYSFREISAICGVSLGSVHKYIRSYPITES</sequence>
<accession>A0A940SYB1</accession>
<dbReference type="InterPro" id="IPR006119">
    <property type="entry name" value="Resolv_N"/>
</dbReference>
<evidence type="ECO:0000259" key="1">
    <source>
        <dbReference type="SMART" id="SM00857"/>
    </source>
</evidence>
<dbReference type="Pfam" id="PF00239">
    <property type="entry name" value="Resolvase"/>
    <property type="match status" value="1"/>
</dbReference>
<dbReference type="InterPro" id="IPR036162">
    <property type="entry name" value="Resolvase-like_N_sf"/>
</dbReference>